<protein>
    <submittedName>
        <fullName evidence="1">Uncharacterized protein</fullName>
    </submittedName>
</protein>
<dbReference type="InParanoid" id="A0A409Y9V4"/>
<name>A0A409Y9V4_9AGAR</name>
<accession>A0A409Y9V4</accession>
<gene>
    <name evidence="1" type="ORF">CVT24_009644</name>
</gene>
<proteinExistence type="predicted"/>
<dbReference type="AlphaFoldDB" id="A0A409Y9V4"/>
<reference evidence="1 2" key="1">
    <citation type="journal article" date="2018" name="Evol. Lett.">
        <title>Horizontal gene cluster transfer increased hallucinogenic mushroom diversity.</title>
        <authorList>
            <person name="Reynolds H.T."/>
            <person name="Vijayakumar V."/>
            <person name="Gluck-Thaler E."/>
            <person name="Korotkin H.B."/>
            <person name="Matheny P.B."/>
            <person name="Slot J.C."/>
        </authorList>
    </citation>
    <scope>NUCLEOTIDE SEQUENCE [LARGE SCALE GENOMIC DNA]</scope>
    <source>
        <strain evidence="1 2">2629</strain>
    </source>
</reference>
<sequence>MTSFHSIDTLVKHIDNIPNAIVALSDEDRRGIKKSLIDDLTSATSEKLLIPTDKIPEIMLNVAWGFVKIPVAVGGDPFDHKKWEEQHQVFLKAMQSMNQSVVKVRVHNNGLYHEILPRVFSKDSKDARRETRDIIDYHLAGINTFLSEWDTKKSSLSGVLAGLKDGRFSDSLKSKEELLEVLQAMHMRVSDLAEVSDWMREIIYTVKATLEHLQRSYDREVPEDIRRDALKLITDYSKFLFILDAF</sequence>
<evidence type="ECO:0000313" key="1">
    <source>
        <dbReference type="EMBL" id="PPQ99818.1"/>
    </source>
</evidence>
<evidence type="ECO:0000313" key="2">
    <source>
        <dbReference type="Proteomes" id="UP000284842"/>
    </source>
</evidence>
<dbReference type="EMBL" id="NHTK01001345">
    <property type="protein sequence ID" value="PPQ99818.1"/>
    <property type="molecule type" value="Genomic_DNA"/>
</dbReference>
<keyword evidence="2" id="KW-1185">Reference proteome</keyword>
<organism evidence="1 2">
    <name type="scientific">Panaeolus cyanescens</name>
    <dbReference type="NCBI Taxonomy" id="181874"/>
    <lineage>
        <taxon>Eukaryota</taxon>
        <taxon>Fungi</taxon>
        <taxon>Dikarya</taxon>
        <taxon>Basidiomycota</taxon>
        <taxon>Agaricomycotina</taxon>
        <taxon>Agaricomycetes</taxon>
        <taxon>Agaricomycetidae</taxon>
        <taxon>Agaricales</taxon>
        <taxon>Agaricineae</taxon>
        <taxon>Galeropsidaceae</taxon>
        <taxon>Panaeolus</taxon>
    </lineage>
</organism>
<comment type="caution">
    <text evidence="1">The sequence shown here is derived from an EMBL/GenBank/DDBJ whole genome shotgun (WGS) entry which is preliminary data.</text>
</comment>
<dbReference type="Proteomes" id="UP000284842">
    <property type="component" value="Unassembled WGS sequence"/>
</dbReference>